<dbReference type="EMBL" id="CAKXZT010000121">
    <property type="protein sequence ID" value="CAH2400845.1"/>
    <property type="molecule type" value="Genomic_DNA"/>
</dbReference>
<dbReference type="PRINTS" id="PR00038">
    <property type="entry name" value="HTHLUXR"/>
</dbReference>
<name>A0ABN8JSY1_9HYPH</name>
<sequence>MNVLSPISADLRDRAVPLGALKGSPGTAGTGFWDTVERASAAIGGEAFYDRLLEVLTSLVEADLLSLVRYSSFGAPDLVIPRQIRTEVAAPYDSGLYAFDPFHHYWRTIAAPAVKSLRALAPAELWKSRYALEFLRAARISDEIAVFLPPIGGASPTLIVDRAVGEFTCAEVARIESVFPLLAGLHKAHLKAIIGRGQVDHSTEKPFRLIDRSGKELAANHAWRTLEADPEGGLAEALADLARAGRTQTSLADGRLVVRSPLAADFGVAPGGLCDQVEVSALPAPLAQDDGWLACLTLRERQIVTLTLEGHPIASIASRLGLKRGTVKNHRLRLYQKLDITTERELFLTYMQHLRASGK</sequence>
<keyword evidence="3" id="KW-0804">Transcription</keyword>
<keyword evidence="1" id="KW-0805">Transcription regulation</keyword>
<evidence type="ECO:0000256" key="2">
    <source>
        <dbReference type="ARBA" id="ARBA00023125"/>
    </source>
</evidence>
<dbReference type="PANTHER" id="PTHR44688:SF16">
    <property type="entry name" value="DNA-BINDING TRANSCRIPTIONAL ACTIVATOR DEVR_DOSR"/>
    <property type="match status" value="1"/>
</dbReference>
<dbReference type="CDD" id="cd06170">
    <property type="entry name" value="LuxR_C_like"/>
    <property type="match status" value="1"/>
</dbReference>
<dbReference type="InterPro" id="IPR000792">
    <property type="entry name" value="Tscrpt_reg_LuxR_C"/>
</dbReference>
<evidence type="ECO:0000256" key="3">
    <source>
        <dbReference type="ARBA" id="ARBA00023163"/>
    </source>
</evidence>
<dbReference type="PANTHER" id="PTHR44688">
    <property type="entry name" value="DNA-BINDING TRANSCRIPTIONAL ACTIVATOR DEVR_DOSR"/>
    <property type="match status" value="1"/>
</dbReference>
<dbReference type="Gene3D" id="1.10.10.10">
    <property type="entry name" value="Winged helix-like DNA-binding domain superfamily/Winged helix DNA-binding domain"/>
    <property type="match status" value="1"/>
</dbReference>
<dbReference type="SUPFAM" id="SSF46894">
    <property type="entry name" value="C-terminal effector domain of the bipartite response regulators"/>
    <property type="match status" value="1"/>
</dbReference>
<dbReference type="InterPro" id="IPR016032">
    <property type="entry name" value="Sig_transdc_resp-reg_C-effctor"/>
</dbReference>
<keyword evidence="2" id="KW-0238">DNA-binding</keyword>
<dbReference type="Pfam" id="PF00196">
    <property type="entry name" value="GerE"/>
    <property type="match status" value="1"/>
</dbReference>
<reference evidence="5 6" key="1">
    <citation type="submission" date="2022-03" db="EMBL/GenBank/DDBJ databases">
        <authorList>
            <person name="Brunel B."/>
        </authorList>
    </citation>
    <scope>NUCLEOTIDE SEQUENCE [LARGE SCALE GENOMIC DNA]</scope>
    <source>
        <strain evidence="5">STM5069sample</strain>
    </source>
</reference>
<accession>A0ABN8JSY1</accession>
<feature type="domain" description="HTH luxR-type" evidence="4">
    <location>
        <begin position="289"/>
        <end position="354"/>
    </location>
</feature>
<organism evidence="5 6">
    <name type="scientific">Mesorhizobium escarrei</name>
    <dbReference type="NCBI Taxonomy" id="666018"/>
    <lineage>
        <taxon>Bacteria</taxon>
        <taxon>Pseudomonadati</taxon>
        <taxon>Pseudomonadota</taxon>
        <taxon>Alphaproteobacteria</taxon>
        <taxon>Hyphomicrobiales</taxon>
        <taxon>Phyllobacteriaceae</taxon>
        <taxon>Mesorhizobium</taxon>
    </lineage>
</organism>
<dbReference type="PROSITE" id="PS50043">
    <property type="entry name" value="HTH_LUXR_2"/>
    <property type="match status" value="1"/>
</dbReference>
<dbReference type="Proteomes" id="UP001153050">
    <property type="component" value="Unassembled WGS sequence"/>
</dbReference>
<gene>
    <name evidence="5" type="ORF">MES5069_270083</name>
</gene>
<evidence type="ECO:0000313" key="5">
    <source>
        <dbReference type="EMBL" id="CAH2400845.1"/>
    </source>
</evidence>
<keyword evidence="6" id="KW-1185">Reference proteome</keyword>
<dbReference type="SMART" id="SM00421">
    <property type="entry name" value="HTH_LUXR"/>
    <property type="match status" value="1"/>
</dbReference>
<evidence type="ECO:0000313" key="6">
    <source>
        <dbReference type="Proteomes" id="UP001153050"/>
    </source>
</evidence>
<proteinExistence type="predicted"/>
<evidence type="ECO:0000259" key="4">
    <source>
        <dbReference type="PROSITE" id="PS50043"/>
    </source>
</evidence>
<dbReference type="InterPro" id="IPR036388">
    <property type="entry name" value="WH-like_DNA-bd_sf"/>
</dbReference>
<evidence type="ECO:0000256" key="1">
    <source>
        <dbReference type="ARBA" id="ARBA00023015"/>
    </source>
</evidence>
<protein>
    <submittedName>
        <fullName evidence="5">LuxR family transcriptional regulator</fullName>
    </submittedName>
</protein>
<comment type="caution">
    <text evidence="5">The sequence shown here is derived from an EMBL/GenBank/DDBJ whole genome shotgun (WGS) entry which is preliminary data.</text>
</comment>